<organism evidence="2 3">
    <name type="scientific">Nitrosomonas supralitoralis</name>
    <dbReference type="NCBI Taxonomy" id="2116706"/>
    <lineage>
        <taxon>Bacteria</taxon>
        <taxon>Pseudomonadati</taxon>
        <taxon>Pseudomonadota</taxon>
        <taxon>Betaproteobacteria</taxon>
        <taxon>Nitrosomonadales</taxon>
        <taxon>Nitrosomonadaceae</taxon>
        <taxon>Nitrosomonas</taxon>
    </lineage>
</organism>
<gene>
    <name evidence="2" type="ORF">C7H79_13520</name>
</gene>
<feature type="transmembrane region" description="Helical" evidence="1">
    <location>
        <begin position="91"/>
        <end position="110"/>
    </location>
</feature>
<feature type="transmembrane region" description="Helical" evidence="1">
    <location>
        <begin position="122"/>
        <end position="141"/>
    </location>
</feature>
<proteinExistence type="predicted"/>
<feature type="transmembrane region" description="Helical" evidence="1">
    <location>
        <begin position="183"/>
        <end position="201"/>
    </location>
</feature>
<feature type="transmembrane region" description="Helical" evidence="1">
    <location>
        <begin position="411"/>
        <end position="432"/>
    </location>
</feature>
<keyword evidence="1" id="KW-0472">Membrane</keyword>
<dbReference type="RefSeq" id="WP_106707775.1">
    <property type="nucleotide sequence ID" value="NZ_PXXU01000051.1"/>
</dbReference>
<feature type="transmembrane region" description="Helical" evidence="1">
    <location>
        <begin position="258"/>
        <end position="286"/>
    </location>
</feature>
<feature type="transmembrane region" description="Helical" evidence="1">
    <location>
        <begin position="298"/>
        <end position="316"/>
    </location>
</feature>
<dbReference type="OrthoDB" id="8676226at2"/>
<reference evidence="2 3" key="1">
    <citation type="submission" date="2018-03" db="EMBL/GenBank/DDBJ databases">
        <title>Draft genome of Nitrosomonas supralitoralis APG5.</title>
        <authorList>
            <person name="Urakawa H."/>
            <person name="Lopez J.V."/>
        </authorList>
    </citation>
    <scope>NUCLEOTIDE SEQUENCE [LARGE SCALE GENOMIC DNA]</scope>
    <source>
        <strain evidence="2 3">APG5</strain>
    </source>
</reference>
<evidence type="ECO:0000313" key="2">
    <source>
        <dbReference type="EMBL" id="PSJ16447.1"/>
    </source>
</evidence>
<dbReference type="AlphaFoldDB" id="A0A2P7NSL0"/>
<feature type="transmembrane region" description="Helical" evidence="1">
    <location>
        <begin position="452"/>
        <end position="470"/>
    </location>
</feature>
<keyword evidence="1" id="KW-0812">Transmembrane</keyword>
<feature type="transmembrane region" description="Helical" evidence="1">
    <location>
        <begin position="482"/>
        <end position="498"/>
    </location>
</feature>
<evidence type="ECO:0000256" key="1">
    <source>
        <dbReference type="SAM" id="Phobius"/>
    </source>
</evidence>
<dbReference type="Proteomes" id="UP000241912">
    <property type="component" value="Unassembled WGS sequence"/>
</dbReference>
<dbReference type="EMBL" id="PXXU01000051">
    <property type="protein sequence ID" value="PSJ16447.1"/>
    <property type="molecule type" value="Genomic_DNA"/>
</dbReference>
<accession>A0A2P7NSL0</accession>
<feature type="transmembrane region" description="Helical" evidence="1">
    <location>
        <begin position="44"/>
        <end position="60"/>
    </location>
</feature>
<protein>
    <recommendedName>
        <fullName evidence="4">O-antigen ligase</fullName>
    </recommendedName>
</protein>
<name>A0A2P7NSL0_9PROT</name>
<keyword evidence="1" id="KW-1133">Transmembrane helix</keyword>
<evidence type="ECO:0000313" key="3">
    <source>
        <dbReference type="Proteomes" id="UP000241912"/>
    </source>
</evidence>
<evidence type="ECO:0008006" key="4">
    <source>
        <dbReference type="Google" id="ProtNLM"/>
    </source>
</evidence>
<feature type="transmembrane region" description="Helical" evidence="1">
    <location>
        <begin position="228"/>
        <end position="246"/>
    </location>
</feature>
<comment type="caution">
    <text evidence="2">The sequence shown here is derived from an EMBL/GenBank/DDBJ whole genome shotgun (WGS) entry which is preliminary data.</text>
</comment>
<sequence>MKAEISSSLFNNPNSRKLVLGLLLFSVLLLSVFSGILAVSGNLILLVPLLVLYGVFFILATPAAWTVWIIFWGAFLVTGPSAYFIRFSQLQWFTVLVSAALLLPLLLDLLRTRTSNKSMSIPSGLWGPIFLIIMVFFSTVIDQPRFSEFINASRYYLLMWPLMLVIMFGLISEKMIMQLWKALMIVAILQFPMAIYQYFFVVPSSGRNSPWDAVIGTFHGAIEGGGDSAAMAIMLLIAMLTAIALWREGKLDGLRMALVVLFGIFTLGLAEVKAAVILLPVVIGIYYRRELLKRPVEFIVAMIGAVLLVGVLFTFYEKLHYGDVSTHTFKKNQVTSTYDRVVRALDPEAQTYDGRELGRINLLVNWWKNNVSSGDLQHSLFGYGMGATYESRIGTGELVNRFPYKINTSSSLILLWEVGILGHLVFLFILLLGAKASERAADQNDVPEIHRIFLRIGAVGLILLALTMPYKNFHLYSNPIQFLMMLMLGQAAYWSRILKIG</sequence>
<feature type="transmembrane region" description="Helical" evidence="1">
    <location>
        <begin position="153"/>
        <end position="171"/>
    </location>
</feature>
<keyword evidence="3" id="KW-1185">Reference proteome</keyword>